<comment type="caution">
    <text evidence="2">The sequence shown here is derived from an EMBL/GenBank/DDBJ whole genome shotgun (WGS) entry which is preliminary data.</text>
</comment>
<accession>A0A8J3CMM9</accession>
<reference evidence="2" key="1">
    <citation type="journal article" date="2014" name="Int. J. Syst. Evol. Microbiol.">
        <title>Complete genome sequence of Corynebacterium casei LMG S-19264T (=DSM 44701T), isolated from a smear-ripened cheese.</title>
        <authorList>
            <consortium name="US DOE Joint Genome Institute (JGI-PGF)"/>
            <person name="Walter F."/>
            <person name="Albersmeier A."/>
            <person name="Kalinowski J."/>
            <person name="Ruckert C."/>
        </authorList>
    </citation>
    <scope>NUCLEOTIDE SEQUENCE</scope>
    <source>
        <strain evidence="2">KCTC 32501</strain>
    </source>
</reference>
<dbReference type="Gene3D" id="1.10.10.10">
    <property type="entry name" value="Winged helix-like DNA-binding domain superfamily/Winged helix DNA-binding domain"/>
    <property type="match status" value="1"/>
</dbReference>
<name>A0A8J3CMM9_9BURK</name>
<evidence type="ECO:0000256" key="1">
    <source>
        <dbReference type="SAM" id="MobiDB-lite"/>
    </source>
</evidence>
<dbReference type="AlphaFoldDB" id="A0A8J3CMM9"/>
<evidence type="ECO:0008006" key="4">
    <source>
        <dbReference type="Google" id="ProtNLM"/>
    </source>
</evidence>
<dbReference type="EMBL" id="BMZG01000015">
    <property type="protein sequence ID" value="GHA79496.1"/>
    <property type="molecule type" value="Genomic_DNA"/>
</dbReference>
<evidence type="ECO:0000313" key="3">
    <source>
        <dbReference type="Proteomes" id="UP000614287"/>
    </source>
</evidence>
<dbReference type="RefSeq" id="WP_229809828.1">
    <property type="nucleotide sequence ID" value="NZ_BMZG01000015.1"/>
</dbReference>
<protein>
    <recommendedName>
        <fullName evidence="4">Helix-turn-helix domain-containing protein</fullName>
    </recommendedName>
</protein>
<gene>
    <name evidence="2" type="ORF">GCM10009007_20610</name>
</gene>
<evidence type="ECO:0000313" key="2">
    <source>
        <dbReference type="EMBL" id="GHA79496.1"/>
    </source>
</evidence>
<feature type="region of interest" description="Disordered" evidence="1">
    <location>
        <begin position="142"/>
        <end position="167"/>
    </location>
</feature>
<dbReference type="Proteomes" id="UP000614287">
    <property type="component" value="Unassembled WGS sequence"/>
</dbReference>
<reference evidence="2" key="2">
    <citation type="submission" date="2020-09" db="EMBL/GenBank/DDBJ databases">
        <authorList>
            <person name="Sun Q."/>
            <person name="Kim S."/>
        </authorList>
    </citation>
    <scope>NUCLEOTIDE SEQUENCE</scope>
    <source>
        <strain evidence="2">KCTC 32501</strain>
    </source>
</reference>
<dbReference type="Pfam" id="PF13730">
    <property type="entry name" value="HTH_36"/>
    <property type="match status" value="1"/>
</dbReference>
<organism evidence="2 3">
    <name type="scientific">Formosimonas limnophila</name>
    <dbReference type="NCBI Taxonomy" id="1384487"/>
    <lineage>
        <taxon>Bacteria</taxon>
        <taxon>Pseudomonadati</taxon>
        <taxon>Pseudomonadota</taxon>
        <taxon>Betaproteobacteria</taxon>
        <taxon>Burkholderiales</taxon>
        <taxon>Burkholderiaceae</taxon>
        <taxon>Formosimonas</taxon>
    </lineage>
</organism>
<feature type="region of interest" description="Disordered" evidence="1">
    <location>
        <begin position="250"/>
        <end position="273"/>
    </location>
</feature>
<feature type="compositionally biased region" description="Basic and acidic residues" evidence="1">
    <location>
        <begin position="261"/>
        <end position="273"/>
    </location>
</feature>
<dbReference type="InterPro" id="IPR036388">
    <property type="entry name" value="WH-like_DNA-bd_sf"/>
</dbReference>
<keyword evidence="3" id="KW-1185">Reference proteome</keyword>
<proteinExistence type="predicted"/>
<sequence length="273" mass="29953">MSVKVMSAVFERYPNGGGEMLLALALADHAHDDGTRVFPKVETLAEKTRQSVRSVQYQLRGMEASGWLILVNKGNGGRSYTREYCICSDWLNGAEIAPLKKEAAEEDKGCNLEHKGCNLTHKGCKTEHERVQTVAPAYNHHESSVTIKETSTRKKRSPSATPSKQKNKAALTVDDLVALGVNEQVAIDWFAVRRDKGSKTLTVTALNAVVREAAQAQLSLSDAIKVSIEANWIGFRATWYASRNKASQSAFAASNPAQNPRDYRKGIGSDGRF</sequence>